<protein>
    <submittedName>
        <fullName evidence="1">Uncharacterized protein</fullName>
    </submittedName>
</protein>
<organism evidence="1 2">
    <name type="scientific">Secundilactobacillus paracollinoides</name>
    <dbReference type="NCBI Taxonomy" id="240427"/>
    <lineage>
        <taxon>Bacteria</taxon>
        <taxon>Bacillati</taxon>
        <taxon>Bacillota</taxon>
        <taxon>Bacilli</taxon>
        <taxon>Lactobacillales</taxon>
        <taxon>Lactobacillaceae</taxon>
        <taxon>Secundilactobacillus</taxon>
    </lineage>
</organism>
<sequence>MIPVAKEIVPVPTTALNSAVTPSVQPACQLTVNDKRLTVYNDAQPAILEVMLRELNSND</sequence>
<dbReference type="AlphaFoldDB" id="A0A1B2J389"/>
<keyword evidence="1" id="KW-0614">Plasmid</keyword>
<dbReference type="EMBL" id="CP014932">
    <property type="protein sequence ID" value="ANZ68762.1"/>
    <property type="molecule type" value="Genomic_DNA"/>
</dbReference>
<name>A0A1B2J389_9LACO</name>
<dbReference type="Proteomes" id="UP000093267">
    <property type="component" value="Plasmid pL11995-8"/>
</dbReference>
<dbReference type="OrthoDB" id="2305807at2"/>
<reference evidence="1 2" key="1">
    <citation type="submission" date="2016-03" db="EMBL/GenBank/DDBJ databases">
        <title>Pediococcus and Lactobacillus from brewery environment - whole genome sequencing and assembly.</title>
        <authorList>
            <person name="Behr J."/>
            <person name="Geissler A.J."/>
            <person name="Vogel R.F."/>
        </authorList>
    </citation>
    <scope>NUCLEOTIDE SEQUENCE [LARGE SCALE GENOMIC DNA]</scope>
    <source>
        <strain evidence="1 2">TMW 1.1995</strain>
        <plasmid evidence="2">pl11995-8</plasmid>
    </source>
</reference>
<keyword evidence="2" id="KW-1185">Reference proteome</keyword>
<geneLocation type="plasmid" evidence="2">
    <name>pl11995-8</name>
</geneLocation>
<proteinExistence type="predicted"/>
<accession>A0A1B2J389</accession>
<gene>
    <name evidence="1" type="ORF">AYR63_16680</name>
</gene>
<evidence type="ECO:0000313" key="2">
    <source>
        <dbReference type="Proteomes" id="UP000093267"/>
    </source>
</evidence>
<evidence type="ECO:0000313" key="1">
    <source>
        <dbReference type="EMBL" id="ANZ68762.1"/>
    </source>
</evidence>